<keyword evidence="2" id="KW-0472">Membrane</keyword>
<feature type="transmembrane region" description="Helical" evidence="2">
    <location>
        <begin position="78"/>
        <end position="98"/>
    </location>
</feature>
<protein>
    <recommendedName>
        <fullName evidence="5">Integral membrane protein</fullName>
    </recommendedName>
</protein>
<reference evidence="3" key="1">
    <citation type="journal article" date="2020" name="Stud. Mycol.">
        <title>101 Dothideomycetes genomes: a test case for predicting lifestyles and emergence of pathogens.</title>
        <authorList>
            <person name="Haridas S."/>
            <person name="Albert R."/>
            <person name="Binder M."/>
            <person name="Bloem J."/>
            <person name="Labutti K."/>
            <person name="Salamov A."/>
            <person name="Andreopoulos B."/>
            <person name="Baker S."/>
            <person name="Barry K."/>
            <person name="Bills G."/>
            <person name="Bluhm B."/>
            <person name="Cannon C."/>
            <person name="Castanera R."/>
            <person name="Culley D."/>
            <person name="Daum C."/>
            <person name="Ezra D."/>
            <person name="Gonzalez J."/>
            <person name="Henrissat B."/>
            <person name="Kuo A."/>
            <person name="Liang C."/>
            <person name="Lipzen A."/>
            <person name="Lutzoni F."/>
            <person name="Magnuson J."/>
            <person name="Mondo S."/>
            <person name="Nolan M."/>
            <person name="Ohm R."/>
            <person name="Pangilinan J."/>
            <person name="Park H.-J."/>
            <person name="Ramirez L."/>
            <person name="Alfaro M."/>
            <person name="Sun H."/>
            <person name="Tritt A."/>
            <person name="Yoshinaga Y."/>
            <person name="Zwiers L.-H."/>
            <person name="Turgeon B."/>
            <person name="Goodwin S."/>
            <person name="Spatafora J."/>
            <person name="Crous P."/>
            <person name="Grigoriev I."/>
        </authorList>
    </citation>
    <scope>NUCLEOTIDE SEQUENCE</scope>
    <source>
        <strain evidence="3">CBS 107.79</strain>
    </source>
</reference>
<feature type="transmembrane region" description="Helical" evidence="2">
    <location>
        <begin position="35"/>
        <end position="58"/>
    </location>
</feature>
<evidence type="ECO:0000313" key="4">
    <source>
        <dbReference type="Proteomes" id="UP000800036"/>
    </source>
</evidence>
<evidence type="ECO:0008006" key="5">
    <source>
        <dbReference type="Google" id="ProtNLM"/>
    </source>
</evidence>
<sequence length="226" mass="25343">MELIWVAIYCVKFCYLAQFKFYKPPYAYVNATLTAYYWVAVGCCSVGFVFTIIQPIVLCRMPDKCAYTDGSNTRPWEFAITAIDIVTDVIVVSIPALLIQMTHIVRVETVANFVFKSLSICNIVVAATRLALQYNTKDHRNDRIQYVSVAFLLVVEATVAIVMAAISGYRIVFLRRLAEWRQRKAAKATRLTVRHPTAAGELQAESTKATDQQDGSLSNLPILSNT</sequence>
<keyword evidence="4" id="KW-1185">Reference proteome</keyword>
<organism evidence="3 4">
    <name type="scientific">Bimuria novae-zelandiae CBS 107.79</name>
    <dbReference type="NCBI Taxonomy" id="1447943"/>
    <lineage>
        <taxon>Eukaryota</taxon>
        <taxon>Fungi</taxon>
        <taxon>Dikarya</taxon>
        <taxon>Ascomycota</taxon>
        <taxon>Pezizomycotina</taxon>
        <taxon>Dothideomycetes</taxon>
        <taxon>Pleosporomycetidae</taxon>
        <taxon>Pleosporales</taxon>
        <taxon>Massarineae</taxon>
        <taxon>Didymosphaeriaceae</taxon>
        <taxon>Bimuria</taxon>
    </lineage>
</organism>
<dbReference type="AlphaFoldDB" id="A0A6A5UTJ3"/>
<evidence type="ECO:0000313" key="3">
    <source>
        <dbReference type="EMBL" id="KAF1967690.1"/>
    </source>
</evidence>
<proteinExistence type="predicted"/>
<feature type="region of interest" description="Disordered" evidence="1">
    <location>
        <begin position="200"/>
        <end position="226"/>
    </location>
</feature>
<evidence type="ECO:0000256" key="2">
    <source>
        <dbReference type="SAM" id="Phobius"/>
    </source>
</evidence>
<accession>A0A6A5UTJ3</accession>
<dbReference type="Proteomes" id="UP000800036">
    <property type="component" value="Unassembled WGS sequence"/>
</dbReference>
<dbReference type="EMBL" id="ML976729">
    <property type="protein sequence ID" value="KAF1967690.1"/>
    <property type="molecule type" value="Genomic_DNA"/>
</dbReference>
<keyword evidence="2" id="KW-0812">Transmembrane</keyword>
<keyword evidence="2" id="KW-1133">Transmembrane helix</keyword>
<feature type="transmembrane region" description="Helical" evidence="2">
    <location>
        <begin position="110"/>
        <end position="132"/>
    </location>
</feature>
<dbReference type="OrthoDB" id="444631at2759"/>
<gene>
    <name evidence="3" type="ORF">BU23DRAFT_482844</name>
</gene>
<evidence type="ECO:0000256" key="1">
    <source>
        <dbReference type="SAM" id="MobiDB-lite"/>
    </source>
</evidence>
<feature type="transmembrane region" description="Helical" evidence="2">
    <location>
        <begin position="144"/>
        <end position="173"/>
    </location>
</feature>
<feature type="compositionally biased region" description="Polar residues" evidence="1">
    <location>
        <begin position="204"/>
        <end position="226"/>
    </location>
</feature>
<name>A0A6A5UTJ3_9PLEO</name>